<accession>A0A2T7C2W1</accession>
<sequence length="58" mass="6451">MNVVAKAKAHMITVILVLPQPHELLHYDRYPVLGIYEALSLAEQAGKSIPVGKKKKNK</sequence>
<name>A0A2T7C2W1_9POAL</name>
<evidence type="ECO:0000313" key="2">
    <source>
        <dbReference type="Proteomes" id="UP000244336"/>
    </source>
</evidence>
<reference evidence="1 2" key="1">
    <citation type="submission" date="2018-04" db="EMBL/GenBank/DDBJ databases">
        <title>WGS assembly of Panicum hallii var. hallii HAL2.</title>
        <authorList>
            <person name="Lovell J."/>
            <person name="Jenkins J."/>
            <person name="Lowry D."/>
            <person name="Mamidi S."/>
            <person name="Sreedasyam A."/>
            <person name="Weng X."/>
            <person name="Barry K."/>
            <person name="Bonette J."/>
            <person name="Campitelli B."/>
            <person name="Daum C."/>
            <person name="Gordon S."/>
            <person name="Gould B."/>
            <person name="Lipzen A."/>
            <person name="MacQueen A."/>
            <person name="Palacio-Mejia J."/>
            <person name="Plott C."/>
            <person name="Shakirov E."/>
            <person name="Shu S."/>
            <person name="Yoshinaga Y."/>
            <person name="Zane M."/>
            <person name="Rokhsar D."/>
            <person name="Grimwood J."/>
            <person name="Schmutz J."/>
            <person name="Juenger T."/>
        </authorList>
    </citation>
    <scope>NUCLEOTIDE SEQUENCE [LARGE SCALE GENOMIC DNA]</scope>
    <source>
        <strain evidence="2">cv. HAL2</strain>
    </source>
</reference>
<dbReference type="Proteomes" id="UP000244336">
    <property type="component" value="Chromosome 9"/>
</dbReference>
<dbReference type="Gramene" id="PUZ37670">
    <property type="protein sequence ID" value="PUZ37670"/>
    <property type="gene ID" value="GQ55_9G138900"/>
</dbReference>
<gene>
    <name evidence="1" type="ORF">GQ55_9G138900</name>
</gene>
<dbReference type="EMBL" id="CM009757">
    <property type="protein sequence ID" value="PUZ37670.1"/>
    <property type="molecule type" value="Genomic_DNA"/>
</dbReference>
<organism evidence="1 2">
    <name type="scientific">Panicum hallii var. hallii</name>
    <dbReference type="NCBI Taxonomy" id="1504633"/>
    <lineage>
        <taxon>Eukaryota</taxon>
        <taxon>Viridiplantae</taxon>
        <taxon>Streptophyta</taxon>
        <taxon>Embryophyta</taxon>
        <taxon>Tracheophyta</taxon>
        <taxon>Spermatophyta</taxon>
        <taxon>Magnoliopsida</taxon>
        <taxon>Liliopsida</taxon>
        <taxon>Poales</taxon>
        <taxon>Poaceae</taxon>
        <taxon>PACMAD clade</taxon>
        <taxon>Panicoideae</taxon>
        <taxon>Panicodae</taxon>
        <taxon>Paniceae</taxon>
        <taxon>Panicinae</taxon>
        <taxon>Panicum</taxon>
        <taxon>Panicum sect. Panicum</taxon>
    </lineage>
</organism>
<proteinExistence type="predicted"/>
<keyword evidence="2" id="KW-1185">Reference proteome</keyword>
<dbReference type="AlphaFoldDB" id="A0A2T7C2W1"/>
<evidence type="ECO:0000313" key="1">
    <source>
        <dbReference type="EMBL" id="PUZ37670.1"/>
    </source>
</evidence>
<protein>
    <submittedName>
        <fullName evidence="1">Uncharacterized protein</fullName>
    </submittedName>
</protein>